<dbReference type="GO" id="GO:0005524">
    <property type="term" value="F:ATP binding"/>
    <property type="evidence" value="ECO:0007669"/>
    <property type="project" value="UniProtKB-KW"/>
</dbReference>
<dbReference type="InterPro" id="IPR003593">
    <property type="entry name" value="AAA+_ATPase"/>
</dbReference>
<gene>
    <name evidence="4" type="ORF">OF801_10400</name>
</gene>
<feature type="domain" description="ABC transporter" evidence="3">
    <location>
        <begin position="2"/>
        <end position="199"/>
    </location>
</feature>
<dbReference type="InterPro" id="IPR003439">
    <property type="entry name" value="ABC_transporter-like_ATP-bd"/>
</dbReference>
<keyword evidence="1" id="KW-0547">Nucleotide-binding</keyword>
<accession>A0AA46YT62</accession>
<evidence type="ECO:0000256" key="1">
    <source>
        <dbReference type="ARBA" id="ARBA00022741"/>
    </source>
</evidence>
<dbReference type="RefSeq" id="WP_264308188.1">
    <property type="nucleotide sequence ID" value="NZ_CP109635.1"/>
</dbReference>
<keyword evidence="2 4" id="KW-0067">ATP-binding</keyword>
<dbReference type="GO" id="GO:0016887">
    <property type="term" value="F:ATP hydrolysis activity"/>
    <property type="evidence" value="ECO:0007669"/>
    <property type="project" value="InterPro"/>
</dbReference>
<dbReference type="Pfam" id="PF00005">
    <property type="entry name" value="ABC_tran"/>
    <property type="match status" value="1"/>
</dbReference>
<reference evidence="4" key="1">
    <citation type="submission" date="2022-10" db="EMBL/GenBank/DDBJ databases">
        <title>Genome assembly of Lactococcus garvieae isolates from cricket gut.</title>
        <authorList>
            <person name="Luecke A.R."/>
            <person name="Brown A.M.V."/>
            <person name="Wakeman C.A."/>
        </authorList>
    </citation>
    <scope>NUCLEOTIDE SEQUENCE</scope>
    <source>
        <strain evidence="4">Alexii-11_2</strain>
    </source>
</reference>
<dbReference type="PROSITE" id="PS50893">
    <property type="entry name" value="ABC_TRANSPORTER_2"/>
    <property type="match status" value="1"/>
</dbReference>
<dbReference type="Gene3D" id="3.40.50.300">
    <property type="entry name" value="P-loop containing nucleotide triphosphate hydrolases"/>
    <property type="match status" value="1"/>
</dbReference>
<name>A0AA46YT62_9LACT</name>
<dbReference type="AlphaFoldDB" id="A0AA46YT62"/>
<dbReference type="PANTHER" id="PTHR43158">
    <property type="entry name" value="SKFA PEPTIDE EXPORT ATP-BINDING PROTEIN SKFE"/>
    <property type="match status" value="1"/>
</dbReference>
<dbReference type="Proteomes" id="UP001164042">
    <property type="component" value="Chromosome"/>
</dbReference>
<sequence>MLEIQDLTIKTREVLLSDFNTNFEQGNLYGLVATNGSGKTTLFRAMSGLIKITRGTIKIEKSHSLFYFETNEWLDKNLTGYDYLTFFRKEYKSSVSEKEVISFWNMIDYIHIPIKKYSLGMKQRLLISLYQITNADIMLMDEITNGLDEESREKLFYLLYKFRSANKIVILSSHYKEDILPYCDYLMTLKNKNMEINKL</sequence>
<dbReference type="EMBL" id="CP109635">
    <property type="protein sequence ID" value="UYT10334.1"/>
    <property type="molecule type" value="Genomic_DNA"/>
</dbReference>
<dbReference type="SMART" id="SM00382">
    <property type="entry name" value="AAA"/>
    <property type="match status" value="1"/>
</dbReference>
<organism evidence="4 5">
    <name type="scientific">Lactococcus garvieae</name>
    <dbReference type="NCBI Taxonomy" id="1363"/>
    <lineage>
        <taxon>Bacteria</taxon>
        <taxon>Bacillati</taxon>
        <taxon>Bacillota</taxon>
        <taxon>Bacilli</taxon>
        <taxon>Lactobacillales</taxon>
        <taxon>Streptococcaceae</taxon>
        <taxon>Lactococcus</taxon>
    </lineage>
</organism>
<protein>
    <submittedName>
        <fullName evidence="4">ABC transporter ATP-binding protein</fullName>
    </submittedName>
</protein>
<evidence type="ECO:0000313" key="4">
    <source>
        <dbReference type="EMBL" id="UYT10334.1"/>
    </source>
</evidence>
<evidence type="ECO:0000259" key="3">
    <source>
        <dbReference type="PROSITE" id="PS50893"/>
    </source>
</evidence>
<proteinExistence type="predicted"/>
<dbReference type="InterPro" id="IPR027417">
    <property type="entry name" value="P-loop_NTPase"/>
</dbReference>
<evidence type="ECO:0000313" key="5">
    <source>
        <dbReference type="Proteomes" id="UP001164042"/>
    </source>
</evidence>
<dbReference type="SUPFAM" id="SSF52540">
    <property type="entry name" value="P-loop containing nucleoside triphosphate hydrolases"/>
    <property type="match status" value="1"/>
</dbReference>
<dbReference type="PANTHER" id="PTHR43158:SF7">
    <property type="entry name" value="ABC TRANSPORTER, ATP-BINDING PROTEIN"/>
    <property type="match status" value="1"/>
</dbReference>
<evidence type="ECO:0000256" key="2">
    <source>
        <dbReference type="ARBA" id="ARBA00022840"/>
    </source>
</evidence>